<name>A0A5J9V465_9POAL</name>
<evidence type="ECO:0000256" key="4">
    <source>
        <dbReference type="ARBA" id="ARBA00023163"/>
    </source>
</evidence>
<dbReference type="SUPFAM" id="SSF47459">
    <property type="entry name" value="HLH, helix-loop-helix DNA-binding domain"/>
    <property type="match status" value="1"/>
</dbReference>
<evidence type="ECO:0000313" key="9">
    <source>
        <dbReference type="EMBL" id="TVU30197.1"/>
    </source>
</evidence>
<dbReference type="InterPro" id="IPR036638">
    <property type="entry name" value="HLH_DNA-bd_sf"/>
</dbReference>
<feature type="compositionally biased region" description="Polar residues" evidence="7">
    <location>
        <begin position="463"/>
        <end position="473"/>
    </location>
</feature>
<dbReference type="GO" id="GO:0006879">
    <property type="term" value="P:intracellular iron ion homeostasis"/>
    <property type="evidence" value="ECO:0007669"/>
    <property type="project" value="InterPro"/>
</dbReference>
<evidence type="ECO:0000256" key="6">
    <source>
        <dbReference type="SAM" id="Coils"/>
    </source>
</evidence>
<dbReference type="PANTHER" id="PTHR47001">
    <property type="entry name" value="TRANSCRIPTION FACTOR BHLH121"/>
    <property type="match status" value="1"/>
</dbReference>
<dbReference type="Gene3D" id="4.10.280.10">
    <property type="entry name" value="Helix-loop-helix DNA-binding domain"/>
    <property type="match status" value="1"/>
</dbReference>
<evidence type="ECO:0000256" key="2">
    <source>
        <dbReference type="ARBA" id="ARBA00023015"/>
    </source>
</evidence>
<dbReference type="Pfam" id="PF23177">
    <property type="entry name" value="bHLH_IRO3"/>
    <property type="match status" value="1"/>
</dbReference>
<keyword evidence="5" id="KW-0539">Nucleus</keyword>
<evidence type="ECO:0000256" key="5">
    <source>
        <dbReference type="ARBA" id="ARBA00023242"/>
    </source>
</evidence>
<keyword evidence="4" id="KW-0804">Transcription</keyword>
<dbReference type="Gramene" id="TVU30197">
    <property type="protein sequence ID" value="TVU30197"/>
    <property type="gene ID" value="EJB05_21807"/>
</dbReference>
<feature type="non-terminal residue" evidence="9">
    <location>
        <position position="1"/>
    </location>
</feature>
<proteinExistence type="inferred from homology"/>
<dbReference type="InterPro" id="IPR044579">
    <property type="entry name" value="bHLH11/121"/>
</dbReference>
<feature type="compositionally biased region" description="Basic and acidic residues" evidence="7">
    <location>
        <begin position="79"/>
        <end position="92"/>
    </location>
</feature>
<dbReference type="PANTHER" id="PTHR47001:SF1">
    <property type="entry name" value="TRANSCRIPTION FACTOR BHLH11"/>
    <property type="match status" value="1"/>
</dbReference>
<dbReference type="GO" id="GO:0046983">
    <property type="term" value="F:protein dimerization activity"/>
    <property type="evidence" value="ECO:0007669"/>
    <property type="project" value="InterPro"/>
</dbReference>
<feature type="compositionally biased region" description="Polar residues" evidence="7">
    <location>
        <begin position="381"/>
        <end position="419"/>
    </location>
</feature>
<dbReference type="GO" id="GO:0003700">
    <property type="term" value="F:DNA-binding transcription factor activity"/>
    <property type="evidence" value="ECO:0007669"/>
    <property type="project" value="InterPro"/>
</dbReference>
<sequence>MTFFAIPSPCRRILMPRRAYAALRDDEGRALPRLRHPLVPAAAACAAVAVAVAAREGRGGESSARCSGARGGGASRPDFAGERREGVGRGRTRWGEAPHMSCNSVYGVSVGVSLISRPLQLARPASAVCLLPAHTPREARRPRAPARLRTPVQRRHGSARPPAAGGQLLPHARRRPQFTLIPMPDLKSADNPSVIHSQRTECQAQGSTAARKVQKADREKMRRDKLNEQFQELGNALDPDRPRNDKATILGDTIQMLKDLTSQVNKLKSEYASLSEEARELTQEKNELRDEKASLKSDVDNLNNQYQQRMRVLYPWAGMEPSVVIGPPAPYPYPVPVHIPSGAVPMHPQMQAYPYFRSQTSGTMPSPYMSYAQPCHPPTDQPSNQFNTPVPHSSSHQSNSPAQECRSKSSTLQQSSCRVRSSDAGDVATDLELKTPGSSAPSHSDAANKDSSSDSKTKKQCLKQINGSTLTEGSSSSRCSSSGPPDVSNSVGDG</sequence>
<evidence type="ECO:0000256" key="7">
    <source>
        <dbReference type="SAM" id="MobiDB-lite"/>
    </source>
</evidence>
<dbReference type="InterPro" id="IPR057075">
    <property type="entry name" value="bHLH_IRO3"/>
</dbReference>
<evidence type="ECO:0000259" key="8">
    <source>
        <dbReference type="PROSITE" id="PS50888"/>
    </source>
</evidence>
<feature type="region of interest" description="Disordered" evidence="7">
    <location>
        <begin position="60"/>
        <end position="92"/>
    </location>
</feature>
<reference evidence="9 10" key="1">
    <citation type="journal article" date="2019" name="Sci. Rep.">
        <title>A high-quality genome of Eragrostis curvula grass provides insights into Poaceae evolution and supports new strategies to enhance forage quality.</title>
        <authorList>
            <person name="Carballo J."/>
            <person name="Santos B.A.C.M."/>
            <person name="Zappacosta D."/>
            <person name="Garbus I."/>
            <person name="Selva J.P."/>
            <person name="Gallo C.A."/>
            <person name="Diaz A."/>
            <person name="Albertini E."/>
            <person name="Caccamo M."/>
            <person name="Echenique V."/>
        </authorList>
    </citation>
    <scope>NUCLEOTIDE SEQUENCE [LARGE SCALE GENOMIC DNA]</scope>
    <source>
        <strain evidence="10">cv. Victoria</strain>
        <tissue evidence="9">Leaf</tissue>
    </source>
</reference>
<dbReference type="InterPro" id="IPR011598">
    <property type="entry name" value="bHLH_dom"/>
</dbReference>
<keyword evidence="10" id="KW-1185">Reference proteome</keyword>
<evidence type="ECO:0000256" key="1">
    <source>
        <dbReference type="ARBA" id="ARBA00005510"/>
    </source>
</evidence>
<comment type="similarity">
    <text evidence="1">Belongs to the bHLH protein family.</text>
</comment>
<feature type="coiled-coil region" evidence="6">
    <location>
        <begin position="216"/>
        <end position="305"/>
    </location>
</feature>
<dbReference type="CDD" id="cd11446">
    <property type="entry name" value="bHLH_AtILR3_like"/>
    <property type="match status" value="1"/>
</dbReference>
<dbReference type="OrthoDB" id="515493at2759"/>
<keyword evidence="2" id="KW-0805">Transcription regulation</keyword>
<keyword evidence="3" id="KW-0238">DNA-binding</keyword>
<feature type="compositionally biased region" description="Basic and acidic residues" evidence="7">
    <location>
        <begin position="446"/>
        <end position="457"/>
    </location>
</feature>
<dbReference type="Proteomes" id="UP000324897">
    <property type="component" value="Chromosome 1"/>
</dbReference>
<feature type="domain" description="BHLH" evidence="8">
    <location>
        <begin position="210"/>
        <end position="260"/>
    </location>
</feature>
<organism evidence="9 10">
    <name type="scientific">Eragrostis curvula</name>
    <name type="common">weeping love grass</name>
    <dbReference type="NCBI Taxonomy" id="38414"/>
    <lineage>
        <taxon>Eukaryota</taxon>
        <taxon>Viridiplantae</taxon>
        <taxon>Streptophyta</taxon>
        <taxon>Embryophyta</taxon>
        <taxon>Tracheophyta</taxon>
        <taxon>Spermatophyta</taxon>
        <taxon>Magnoliopsida</taxon>
        <taxon>Liliopsida</taxon>
        <taxon>Poales</taxon>
        <taxon>Poaceae</taxon>
        <taxon>PACMAD clade</taxon>
        <taxon>Chloridoideae</taxon>
        <taxon>Eragrostideae</taxon>
        <taxon>Eragrostidinae</taxon>
        <taxon>Eragrostis</taxon>
    </lineage>
</organism>
<dbReference type="PROSITE" id="PS50888">
    <property type="entry name" value="BHLH"/>
    <property type="match status" value="1"/>
</dbReference>
<dbReference type="SMART" id="SM00353">
    <property type="entry name" value="HLH"/>
    <property type="match status" value="1"/>
</dbReference>
<accession>A0A5J9V465</accession>
<feature type="region of interest" description="Disordered" evidence="7">
    <location>
        <begin position="367"/>
        <end position="494"/>
    </location>
</feature>
<dbReference type="GO" id="GO:0003677">
    <property type="term" value="F:DNA binding"/>
    <property type="evidence" value="ECO:0007669"/>
    <property type="project" value="UniProtKB-KW"/>
</dbReference>
<dbReference type="AlphaFoldDB" id="A0A5J9V465"/>
<protein>
    <recommendedName>
        <fullName evidence="8">BHLH domain-containing protein</fullName>
    </recommendedName>
</protein>
<keyword evidence="6" id="KW-0175">Coiled coil</keyword>
<gene>
    <name evidence="9" type="ORF">EJB05_21807</name>
</gene>
<evidence type="ECO:0000313" key="10">
    <source>
        <dbReference type="Proteomes" id="UP000324897"/>
    </source>
</evidence>
<evidence type="ECO:0000256" key="3">
    <source>
        <dbReference type="ARBA" id="ARBA00023125"/>
    </source>
</evidence>
<dbReference type="EMBL" id="RWGY01000011">
    <property type="protein sequence ID" value="TVU30197.1"/>
    <property type="molecule type" value="Genomic_DNA"/>
</dbReference>
<comment type="caution">
    <text evidence="9">The sequence shown here is derived from an EMBL/GenBank/DDBJ whole genome shotgun (WGS) entry which is preliminary data.</text>
</comment>